<dbReference type="RefSeq" id="WP_234518512.1">
    <property type="nucleotide sequence ID" value="NZ_BAAAUF010000064.1"/>
</dbReference>
<sequence length="170" mass="17179">MTSARTGAAARPRVWIAGGVVPAAVLLLAACTASGRHETPAGASPPPSSRTAARLSGQTLTEQAEAALSAVGSGSLVEAGTERVADGIHTEHLLRVGGRYLLDLVCVGRGGIRVGFTPSGAGTKATVPCDRSVVSQRITPHGHSRNSSVHIDVDGAEGSTGVVSWAVREV</sequence>
<evidence type="ECO:0000313" key="2">
    <source>
        <dbReference type="Proteomes" id="UP001501532"/>
    </source>
</evidence>
<name>A0ABP6LZR9_9ACTN</name>
<organism evidence="1 2">
    <name type="scientific">Streptomyces glomeratus</name>
    <dbReference type="NCBI Taxonomy" id="284452"/>
    <lineage>
        <taxon>Bacteria</taxon>
        <taxon>Bacillati</taxon>
        <taxon>Actinomycetota</taxon>
        <taxon>Actinomycetes</taxon>
        <taxon>Kitasatosporales</taxon>
        <taxon>Streptomycetaceae</taxon>
        <taxon>Streptomyces</taxon>
    </lineage>
</organism>
<evidence type="ECO:0008006" key="3">
    <source>
        <dbReference type="Google" id="ProtNLM"/>
    </source>
</evidence>
<dbReference type="Proteomes" id="UP001501532">
    <property type="component" value="Unassembled WGS sequence"/>
</dbReference>
<gene>
    <name evidence="1" type="ORF">GCM10010448_60620</name>
</gene>
<evidence type="ECO:0000313" key="1">
    <source>
        <dbReference type="EMBL" id="GAA3069336.1"/>
    </source>
</evidence>
<accession>A0ABP6LZR9</accession>
<comment type="caution">
    <text evidence="1">The sequence shown here is derived from an EMBL/GenBank/DDBJ whole genome shotgun (WGS) entry which is preliminary data.</text>
</comment>
<dbReference type="EMBL" id="BAAAUF010000064">
    <property type="protein sequence ID" value="GAA3069336.1"/>
    <property type="molecule type" value="Genomic_DNA"/>
</dbReference>
<dbReference type="PROSITE" id="PS51257">
    <property type="entry name" value="PROKAR_LIPOPROTEIN"/>
    <property type="match status" value="1"/>
</dbReference>
<proteinExistence type="predicted"/>
<reference evidence="2" key="1">
    <citation type="journal article" date="2019" name="Int. J. Syst. Evol. Microbiol.">
        <title>The Global Catalogue of Microorganisms (GCM) 10K type strain sequencing project: providing services to taxonomists for standard genome sequencing and annotation.</title>
        <authorList>
            <consortium name="The Broad Institute Genomics Platform"/>
            <consortium name="The Broad Institute Genome Sequencing Center for Infectious Disease"/>
            <person name="Wu L."/>
            <person name="Ma J."/>
        </authorList>
    </citation>
    <scope>NUCLEOTIDE SEQUENCE [LARGE SCALE GENOMIC DNA]</scope>
    <source>
        <strain evidence="2">JCM 9091</strain>
    </source>
</reference>
<keyword evidence="2" id="KW-1185">Reference proteome</keyword>
<protein>
    <recommendedName>
        <fullName evidence="3">Lipoprotein</fullName>
    </recommendedName>
</protein>